<feature type="domain" description="HPr" evidence="1">
    <location>
        <begin position="13"/>
        <end position="74"/>
    </location>
</feature>
<accession>A0A9D1KEL8</accession>
<dbReference type="Gene3D" id="3.30.1340.10">
    <property type="entry name" value="HPr-like"/>
    <property type="match status" value="1"/>
</dbReference>
<organism evidence="2 3">
    <name type="scientific">Candidatus Caccovicinus merdipullorum</name>
    <dbReference type="NCBI Taxonomy" id="2840724"/>
    <lineage>
        <taxon>Bacteria</taxon>
        <taxon>Bacillati</taxon>
        <taxon>Bacillota</taxon>
        <taxon>Clostridia</taxon>
        <taxon>Eubacteriales</taxon>
        <taxon>Candidatus Caccovicinus</taxon>
    </lineage>
</organism>
<name>A0A9D1KEL8_9FIRM</name>
<dbReference type="AlphaFoldDB" id="A0A9D1KEL8"/>
<dbReference type="EMBL" id="DVKS01000045">
    <property type="protein sequence ID" value="HIT40974.1"/>
    <property type="molecule type" value="Genomic_DNA"/>
</dbReference>
<dbReference type="InterPro" id="IPR035895">
    <property type="entry name" value="HPr-like_sf"/>
</dbReference>
<dbReference type="InterPro" id="IPR000032">
    <property type="entry name" value="HPr-like"/>
</dbReference>
<proteinExistence type="predicted"/>
<comment type="caution">
    <text evidence="2">The sequence shown here is derived from an EMBL/GenBank/DDBJ whole genome shotgun (WGS) entry which is preliminary data.</text>
</comment>
<evidence type="ECO:0000313" key="3">
    <source>
        <dbReference type="Proteomes" id="UP000886860"/>
    </source>
</evidence>
<dbReference type="Proteomes" id="UP000886860">
    <property type="component" value="Unassembled WGS sequence"/>
</dbReference>
<gene>
    <name evidence="2" type="ORF">IAB60_02555</name>
</gene>
<evidence type="ECO:0000313" key="2">
    <source>
        <dbReference type="EMBL" id="HIT40974.1"/>
    </source>
</evidence>
<dbReference type="Pfam" id="PF00381">
    <property type="entry name" value="PTS-HPr"/>
    <property type="match status" value="1"/>
</dbReference>
<dbReference type="SUPFAM" id="SSF55594">
    <property type="entry name" value="HPr-like"/>
    <property type="match status" value="1"/>
</dbReference>
<protein>
    <submittedName>
        <fullName evidence="2">HPr family phosphocarrier protein</fullName>
    </submittedName>
</protein>
<reference evidence="2" key="1">
    <citation type="submission" date="2020-10" db="EMBL/GenBank/DDBJ databases">
        <authorList>
            <person name="Gilroy R."/>
        </authorList>
    </citation>
    <scope>NUCLEOTIDE SEQUENCE</scope>
    <source>
        <strain evidence="2">CHK123-3438</strain>
    </source>
</reference>
<reference evidence="2" key="2">
    <citation type="journal article" date="2021" name="PeerJ">
        <title>Extensive microbial diversity within the chicken gut microbiome revealed by metagenomics and culture.</title>
        <authorList>
            <person name="Gilroy R."/>
            <person name="Ravi A."/>
            <person name="Getino M."/>
            <person name="Pursley I."/>
            <person name="Horton D.L."/>
            <person name="Alikhan N.F."/>
            <person name="Baker D."/>
            <person name="Gharbi K."/>
            <person name="Hall N."/>
            <person name="Watson M."/>
            <person name="Adriaenssens E.M."/>
            <person name="Foster-Nyarko E."/>
            <person name="Jarju S."/>
            <person name="Secka A."/>
            <person name="Antonio M."/>
            <person name="Oren A."/>
            <person name="Chaudhuri R.R."/>
            <person name="La Ragione R."/>
            <person name="Hildebrand F."/>
            <person name="Pallen M.J."/>
        </authorList>
    </citation>
    <scope>NUCLEOTIDE SEQUENCE</scope>
    <source>
        <strain evidence="2">CHK123-3438</strain>
    </source>
</reference>
<sequence length="83" mass="9020">MKTFAIELKNAEDAVKLVTVTSEFAYEIELKSGDMLADGKSIMGAMAMTGKPSLELVVHAEQCEDLLKELEDFLCGGERPANP</sequence>
<evidence type="ECO:0000259" key="1">
    <source>
        <dbReference type="Pfam" id="PF00381"/>
    </source>
</evidence>